<sequence length="90" mass="10143">MQSETTCFSFPTTIDLHRHTKLLGGKAHSQTSTPRFERGVFFLTRSTSEGISRLARFLADASAMISWKNVNGVTSKNPRSREGLCFAWLY</sequence>
<comment type="caution">
    <text evidence="1">The sequence shown here is derived from an EMBL/GenBank/DDBJ whole genome shotgun (WGS) entry which is preliminary data.</text>
</comment>
<evidence type="ECO:0000313" key="2">
    <source>
        <dbReference type="Proteomes" id="UP000316304"/>
    </source>
</evidence>
<evidence type="ECO:0000313" key="1">
    <source>
        <dbReference type="EMBL" id="TWU22879.1"/>
    </source>
</evidence>
<protein>
    <submittedName>
        <fullName evidence="1">Uncharacterized protein</fullName>
    </submittedName>
</protein>
<accession>A0A5C6CJ98</accession>
<name>A0A5C6CJ98_9BACT</name>
<reference evidence="1 2" key="1">
    <citation type="submission" date="2019-02" db="EMBL/GenBank/DDBJ databases">
        <title>Deep-cultivation of Planctomycetes and their phenomic and genomic characterization uncovers novel biology.</title>
        <authorList>
            <person name="Wiegand S."/>
            <person name="Jogler M."/>
            <person name="Boedeker C."/>
            <person name="Pinto D."/>
            <person name="Vollmers J."/>
            <person name="Rivas-Marin E."/>
            <person name="Kohn T."/>
            <person name="Peeters S.H."/>
            <person name="Heuer A."/>
            <person name="Rast P."/>
            <person name="Oberbeckmann S."/>
            <person name="Bunk B."/>
            <person name="Jeske O."/>
            <person name="Meyerdierks A."/>
            <person name="Storesund J.E."/>
            <person name="Kallscheuer N."/>
            <person name="Luecker S."/>
            <person name="Lage O.M."/>
            <person name="Pohl T."/>
            <person name="Merkel B.J."/>
            <person name="Hornburger P."/>
            <person name="Mueller R.-W."/>
            <person name="Bruemmer F."/>
            <person name="Labrenz M."/>
            <person name="Spormann A.M."/>
            <person name="Op Den Camp H."/>
            <person name="Overmann J."/>
            <person name="Amann R."/>
            <person name="Jetten M.S.M."/>
            <person name="Mascher T."/>
            <person name="Medema M.H."/>
            <person name="Devos D.P."/>
            <person name="Kaster A.-K."/>
            <person name="Ovreas L."/>
            <person name="Rohde M."/>
            <person name="Galperin M.Y."/>
            <person name="Jogler C."/>
        </authorList>
    </citation>
    <scope>NUCLEOTIDE SEQUENCE [LARGE SCALE GENOMIC DNA]</scope>
    <source>
        <strain evidence="1 2">Pla52o</strain>
    </source>
</reference>
<proteinExistence type="predicted"/>
<dbReference type="AlphaFoldDB" id="A0A5C6CJ98"/>
<gene>
    <name evidence="1" type="ORF">Pla52o_24110</name>
</gene>
<dbReference type="Proteomes" id="UP000316304">
    <property type="component" value="Unassembled WGS sequence"/>
</dbReference>
<organism evidence="1 2">
    <name type="scientific">Novipirellula galeiformis</name>
    <dbReference type="NCBI Taxonomy" id="2528004"/>
    <lineage>
        <taxon>Bacteria</taxon>
        <taxon>Pseudomonadati</taxon>
        <taxon>Planctomycetota</taxon>
        <taxon>Planctomycetia</taxon>
        <taxon>Pirellulales</taxon>
        <taxon>Pirellulaceae</taxon>
        <taxon>Novipirellula</taxon>
    </lineage>
</organism>
<keyword evidence="2" id="KW-1185">Reference proteome</keyword>
<dbReference type="EMBL" id="SJPT01000004">
    <property type="protein sequence ID" value="TWU22879.1"/>
    <property type="molecule type" value="Genomic_DNA"/>
</dbReference>